<dbReference type="PATRIC" id="fig|997876.3.peg.3126"/>
<accession>I8W1D5</accession>
<proteinExistence type="predicted"/>
<organism evidence="1 2">
    <name type="scientific">Phocaeicola dorei CL02T12C06</name>
    <dbReference type="NCBI Taxonomy" id="997876"/>
    <lineage>
        <taxon>Bacteria</taxon>
        <taxon>Pseudomonadati</taxon>
        <taxon>Bacteroidota</taxon>
        <taxon>Bacteroidia</taxon>
        <taxon>Bacteroidales</taxon>
        <taxon>Bacteroidaceae</taxon>
        <taxon>Phocaeicola</taxon>
    </lineage>
</organism>
<dbReference type="HOGENOM" id="CLU_3324404_0_0_10"/>
<reference evidence="1 2" key="1">
    <citation type="submission" date="2012-02" db="EMBL/GenBank/DDBJ databases">
        <title>The Genome Sequence of Bacteroides dorei CL02T12C06.</title>
        <authorList>
            <consortium name="The Broad Institute Genome Sequencing Platform"/>
            <person name="Earl A."/>
            <person name="Ward D."/>
            <person name="Feldgarden M."/>
            <person name="Gevers D."/>
            <person name="Zitomersky N.L."/>
            <person name="Coyne M.J."/>
            <person name="Comstock L.E."/>
            <person name="Young S.K."/>
            <person name="Zeng Q."/>
            <person name="Gargeya S."/>
            <person name="Fitzgerald M."/>
            <person name="Haas B."/>
            <person name="Abouelleil A."/>
            <person name="Alvarado L."/>
            <person name="Arachchi H.M."/>
            <person name="Berlin A."/>
            <person name="Chapman S.B."/>
            <person name="Gearin G."/>
            <person name="Goldberg J."/>
            <person name="Griggs A."/>
            <person name="Gujja S."/>
            <person name="Hansen M."/>
            <person name="Heiman D."/>
            <person name="Howarth C."/>
            <person name="Larimer J."/>
            <person name="Lui A."/>
            <person name="MacDonald P.J.P."/>
            <person name="McCowen C."/>
            <person name="Montmayeur A."/>
            <person name="Murphy C."/>
            <person name="Neiman D."/>
            <person name="Pearson M."/>
            <person name="Priest M."/>
            <person name="Roberts A."/>
            <person name="Saif S."/>
            <person name="Shea T."/>
            <person name="Sisk P."/>
            <person name="Stolte C."/>
            <person name="Sykes S."/>
            <person name="Wortman J."/>
            <person name="Nusbaum C."/>
            <person name="Birren B."/>
        </authorList>
    </citation>
    <scope>NUCLEOTIDE SEQUENCE [LARGE SCALE GENOMIC DNA]</scope>
    <source>
        <strain evidence="1 2">CL02T12C06</strain>
    </source>
</reference>
<protein>
    <submittedName>
        <fullName evidence="1">Uncharacterized protein</fullName>
    </submittedName>
</protein>
<sequence length="38" mass="4456">MKVKNAFIVVLLSVFCMTSCNDEKFEITPFHLDKKSYE</sequence>
<name>I8W1D5_9BACT</name>
<dbReference type="AlphaFoldDB" id="I8W1D5"/>
<keyword evidence="2" id="KW-1185">Reference proteome</keyword>
<dbReference type="EMBL" id="AGXJ01000051">
    <property type="protein sequence ID" value="EIY32475.1"/>
    <property type="molecule type" value="Genomic_DNA"/>
</dbReference>
<comment type="caution">
    <text evidence="1">The sequence shown here is derived from an EMBL/GenBank/DDBJ whole genome shotgun (WGS) entry which is preliminary data.</text>
</comment>
<evidence type="ECO:0000313" key="2">
    <source>
        <dbReference type="Proteomes" id="UP000005974"/>
    </source>
</evidence>
<gene>
    <name evidence="1" type="ORF">HMPREF1064_03018</name>
</gene>
<dbReference type="Proteomes" id="UP000005974">
    <property type="component" value="Unassembled WGS sequence"/>
</dbReference>
<evidence type="ECO:0000313" key="1">
    <source>
        <dbReference type="EMBL" id="EIY32475.1"/>
    </source>
</evidence>